<evidence type="ECO:0000259" key="1">
    <source>
        <dbReference type="PROSITE" id="PS50990"/>
    </source>
</evidence>
<name>A0A285NXE3_9AQUI</name>
<dbReference type="GO" id="GO:0016020">
    <property type="term" value="C:membrane"/>
    <property type="evidence" value="ECO:0007669"/>
    <property type="project" value="InterPro"/>
</dbReference>
<dbReference type="InterPro" id="IPR039564">
    <property type="entry name" value="Peptidase_C39-like"/>
</dbReference>
<dbReference type="GO" id="GO:0008233">
    <property type="term" value="F:peptidase activity"/>
    <property type="evidence" value="ECO:0007669"/>
    <property type="project" value="InterPro"/>
</dbReference>
<dbReference type="PROSITE" id="PS50990">
    <property type="entry name" value="PEPTIDASE_C39"/>
    <property type="match status" value="1"/>
</dbReference>
<dbReference type="Gene3D" id="3.90.70.10">
    <property type="entry name" value="Cysteine proteinases"/>
    <property type="match status" value="1"/>
</dbReference>
<evidence type="ECO:0000313" key="2">
    <source>
        <dbReference type="EMBL" id="SNZ14150.1"/>
    </source>
</evidence>
<sequence length="170" mass="19602">MRGLFALLLPFLLSFKLLDVPFVKQKDDYCGPASLSSVLEYYGVKKSQEDIAKFVYDPRLKGALITDLENYAKKLGFKAYTFQGNLEDIKRYIDEGKPVILLLDLGFLWFSVPHYIVVVGYDERYIYAHTGYESKKAFDYKDLDRKWAKMGRVGLVVYPQTQVVEPSSSR</sequence>
<feature type="domain" description="Peptidase C39" evidence="1">
    <location>
        <begin position="25"/>
        <end position="154"/>
    </location>
</feature>
<evidence type="ECO:0000313" key="3">
    <source>
        <dbReference type="Proteomes" id="UP000218627"/>
    </source>
</evidence>
<dbReference type="RefSeq" id="WP_096601963.1">
    <property type="nucleotide sequence ID" value="NZ_OBEN01000004.1"/>
</dbReference>
<dbReference type="InterPro" id="IPR005074">
    <property type="entry name" value="Peptidase_C39"/>
</dbReference>
<dbReference type="AlphaFoldDB" id="A0A285NXE3"/>
<proteinExistence type="predicted"/>
<dbReference type="OrthoDB" id="9814129at2"/>
<gene>
    <name evidence="2" type="ORF">SAMN06265353_1000</name>
</gene>
<keyword evidence="3" id="KW-1185">Reference proteome</keyword>
<dbReference type="GO" id="GO:0006508">
    <property type="term" value="P:proteolysis"/>
    <property type="evidence" value="ECO:0007669"/>
    <property type="project" value="InterPro"/>
</dbReference>
<organism evidence="2 3">
    <name type="scientific">Hydrogenobacter hydrogenophilus</name>
    <dbReference type="NCBI Taxonomy" id="35835"/>
    <lineage>
        <taxon>Bacteria</taxon>
        <taxon>Pseudomonadati</taxon>
        <taxon>Aquificota</taxon>
        <taxon>Aquificia</taxon>
        <taxon>Aquificales</taxon>
        <taxon>Aquificaceae</taxon>
        <taxon>Hydrogenobacter</taxon>
    </lineage>
</organism>
<reference evidence="3" key="1">
    <citation type="submission" date="2017-09" db="EMBL/GenBank/DDBJ databases">
        <authorList>
            <person name="Varghese N."/>
            <person name="Submissions S."/>
        </authorList>
    </citation>
    <scope>NUCLEOTIDE SEQUENCE [LARGE SCALE GENOMIC DNA]</scope>
    <source>
        <strain evidence="3">DSM 2913</strain>
    </source>
</reference>
<dbReference type="EMBL" id="OBEN01000004">
    <property type="protein sequence ID" value="SNZ14150.1"/>
    <property type="molecule type" value="Genomic_DNA"/>
</dbReference>
<dbReference type="Pfam" id="PF13529">
    <property type="entry name" value="Peptidase_C39_2"/>
    <property type="match status" value="1"/>
</dbReference>
<dbReference type="GO" id="GO:0005524">
    <property type="term" value="F:ATP binding"/>
    <property type="evidence" value="ECO:0007669"/>
    <property type="project" value="InterPro"/>
</dbReference>
<protein>
    <submittedName>
        <fullName evidence="2">Peptidase_C39 like family protein</fullName>
    </submittedName>
</protein>
<accession>A0A285NXE3</accession>
<dbReference type="Proteomes" id="UP000218627">
    <property type="component" value="Unassembled WGS sequence"/>
</dbReference>